<gene>
    <name evidence="1" type="ORF">MPDQ_001041</name>
</gene>
<comment type="caution">
    <text evidence="1">The sequence shown here is derived from an EMBL/GenBank/DDBJ whole genome shotgun (WGS) entry which is preliminary data.</text>
</comment>
<reference evidence="1 2" key="1">
    <citation type="submission" date="2019-06" db="EMBL/GenBank/DDBJ databases">
        <title>Wine fermentation using esterase from Monascus purpureus.</title>
        <authorList>
            <person name="Geng C."/>
            <person name="Zhang Y."/>
        </authorList>
    </citation>
    <scope>NUCLEOTIDE SEQUENCE [LARGE SCALE GENOMIC DNA]</scope>
    <source>
        <strain evidence="1">HQ1</strain>
    </source>
</reference>
<proteinExistence type="predicted"/>
<keyword evidence="2" id="KW-1185">Reference proteome</keyword>
<protein>
    <submittedName>
        <fullName evidence="1">Uncharacterized protein</fullName>
    </submittedName>
</protein>
<accession>A0A507QNG0</accession>
<name>A0A507QNG0_MONPU</name>
<dbReference type="AlphaFoldDB" id="A0A507QNG0"/>
<evidence type="ECO:0000313" key="1">
    <source>
        <dbReference type="EMBL" id="TQB70026.1"/>
    </source>
</evidence>
<evidence type="ECO:0000313" key="2">
    <source>
        <dbReference type="Proteomes" id="UP000319663"/>
    </source>
</evidence>
<dbReference type="STRING" id="5098.A0A507QNG0"/>
<dbReference type="Proteomes" id="UP000319663">
    <property type="component" value="Unassembled WGS sequence"/>
</dbReference>
<sequence length="127" mass="14463">MISSSIILATTQKETQQSSLSTVDTLFISGFWLFPRTRFTRYIPYAVWMLIRVENLIPRSLVAWSMEAPTFPVEIPKTSAHSICVDVLWHWSLRIGGPRLSLRARLLSPLRRAVLSHLMIIPGTQSV</sequence>
<organism evidence="1 2">
    <name type="scientific">Monascus purpureus</name>
    <name type="common">Red mold</name>
    <name type="synonym">Monascus anka</name>
    <dbReference type="NCBI Taxonomy" id="5098"/>
    <lineage>
        <taxon>Eukaryota</taxon>
        <taxon>Fungi</taxon>
        <taxon>Dikarya</taxon>
        <taxon>Ascomycota</taxon>
        <taxon>Pezizomycotina</taxon>
        <taxon>Eurotiomycetes</taxon>
        <taxon>Eurotiomycetidae</taxon>
        <taxon>Eurotiales</taxon>
        <taxon>Aspergillaceae</taxon>
        <taxon>Monascus</taxon>
    </lineage>
</organism>
<dbReference type="EMBL" id="VIFY01000125">
    <property type="protein sequence ID" value="TQB70026.1"/>
    <property type="molecule type" value="Genomic_DNA"/>
</dbReference>